<accession>A0ABS7VR26</accession>
<feature type="coiled-coil region" evidence="1">
    <location>
        <begin position="252"/>
        <end position="373"/>
    </location>
</feature>
<evidence type="ECO:0008006" key="5">
    <source>
        <dbReference type="Google" id="ProtNLM"/>
    </source>
</evidence>
<name>A0ABS7VR26_9HYPH</name>
<feature type="region of interest" description="Disordered" evidence="2">
    <location>
        <begin position="183"/>
        <end position="213"/>
    </location>
</feature>
<feature type="compositionally biased region" description="Basic and acidic residues" evidence="2">
    <location>
        <begin position="200"/>
        <end position="213"/>
    </location>
</feature>
<keyword evidence="4" id="KW-1185">Reference proteome</keyword>
<sequence>MTNESIWQCLTNRYRHVLMHPEARRTRSGLVLTVAAAGIVIGPWSSIAEGSDAGEGLPPAEYDSAVAPVTSHSSATLSAERVVGGPQAGDLQPYWVAALRMPITSDGRGALVARLGTLIREGNPTRAKEVLSSTIEMGTLAFMILLHFDDPALHARLQEMAANGQNMSVDSADGALKARSTGADVMLPGREENSPQLTAADEHSTAPETSRARAAELEAALEQEKSRTASAMHDLEMVKKQLADMTESLTDVAALKDEAAREKSRAEAALVELLDARQQLSALKRSALELETVLALEKERYDFVTQERKALEQKLTAMQTDRVKTVEIENALVQEKQRADAALQQLNSLQDKLSGLSEAVAKKQEEIEREKERSALGAQQLESARGEIANLGTHLNELGEVNVTLRQEKEDATATLRELQMVNGQLAALVHMAKPKPLQKGLRPRQLTASPVRGKAMSRSQYARIYGRVRQGGSWTGLMGGYGNAKGSRTNNGPGVW</sequence>
<evidence type="ECO:0000313" key="3">
    <source>
        <dbReference type="EMBL" id="MBZ6078006.1"/>
    </source>
</evidence>
<keyword evidence="1" id="KW-0175">Coiled coil</keyword>
<organism evidence="3 4">
    <name type="scientific">Microvirga puerhi</name>
    <dbReference type="NCBI Taxonomy" id="2876078"/>
    <lineage>
        <taxon>Bacteria</taxon>
        <taxon>Pseudomonadati</taxon>
        <taxon>Pseudomonadota</taxon>
        <taxon>Alphaproteobacteria</taxon>
        <taxon>Hyphomicrobiales</taxon>
        <taxon>Methylobacteriaceae</taxon>
        <taxon>Microvirga</taxon>
    </lineage>
</organism>
<dbReference type="Proteomes" id="UP000704176">
    <property type="component" value="Unassembled WGS sequence"/>
</dbReference>
<feature type="compositionally biased region" description="Polar residues" evidence="2">
    <location>
        <begin position="487"/>
        <end position="497"/>
    </location>
</feature>
<feature type="region of interest" description="Disordered" evidence="2">
    <location>
        <begin position="477"/>
        <end position="497"/>
    </location>
</feature>
<reference evidence="3 4" key="1">
    <citation type="submission" date="2021-09" db="EMBL/GenBank/DDBJ databases">
        <title>The complete genome sequence of a new microorganism.</title>
        <authorList>
            <person name="Zi Z."/>
        </authorList>
    </citation>
    <scope>NUCLEOTIDE SEQUENCE [LARGE SCALE GENOMIC DNA]</scope>
    <source>
        <strain evidence="3 4">WGZ8</strain>
    </source>
</reference>
<evidence type="ECO:0000313" key="4">
    <source>
        <dbReference type="Proteomes" id="UP000704176"/>
    </source>
</evidence>
<comment type="caution">
    <text evidence="3">The sequence shown here is derived from an EMBL/GenBank/DDBJ whole genome shotgun (WGS) entry which is preliminary data.</text>
</comment>
<dbReference type="RefSeq" id="WP_224314761.1">
    <property type="nucleotide sequence ID" value="NZ_JAIRBM010000014.1"/>
</dbReference>
<protein>
    <recommendedName>
        <fullName evidence="5">Chromosome partition protein Smc</fullName>
    </recommendedName>
</protein>
<proteinExistence type="predicted"/>
<evidence type="ECO:0000256" key="1">
    <source>
        <dbReference type="SAM" id="Coils"/>
    </source>
</evidence>
<dbReference type="EMBL" id="JAIRBM010000014">
    <property type="protein sequence ID" value="MBZ6078006.1"/>
    <property type="molecule type" value="Genomic_DNA"/>
</dbReference>
<gene>
    <name evidence="3" type="ORF">K9B37_17160</name>
</gene>
<evidence type="ECO:0000256" key="2">
    <source>
        <dbReference type="SAM" id="MobiDB-lite"/>
    </source>
</evidence>